<dbReference type="InterPro" id="IPR036759">
    <property type="entry name" value="TPK_catalytic_sf"/>
</dbReference>
<organism evidence="6 7">
    <name type="scientific">Steinernema carpocapsae</name>
    <name type="common">Entomopathogenic nematode</name>
    <dbReference type="NCBI Taxonomy" id="34508"/>
    <lineage>
        <taxon>Eukaryota</taxon>
        <taxon>Metazoa</taxon>
        <taxon>Ecdysozoa</taxon>
        <taxon>Nematoda</taxon>
        <taxon>Chromadorea</taxon>
        <taxon>Rhabditida</taxon>
        <taxon>Tylenchina</taxon>
        <taxon>Panagrolaimomorpha</taxon>
        <taxon>Strongyloidoidea</taxon>
        <taxon>Steinernematidae</taxon>
        <taxon>Steinernema</taxon>
    </lineage>
</organism>
<dbReference type="EMBL" id="AZBU02000008">
    <property type="protein sequence ID" value="TKR67948.1"/>
    <property type="molecule type" value="Genomic_DNA"/>
</dbReference>
<keyword evidence="4" id="KW-0067">ATP-binding</keyword>
<proteinExistence type="predicted"/>
<sequence>MAKKLDLMKALRSYDKTVALFVNGALDSKPFPDSWARIWNGSPARFCVDGGANRLHLECRKEILKHPTVVSGDLDSICEEAKEYFTDKCKIIYTQDQMETDLTKSLRLVAQDERMKRAEVRRDRPDSGEVGL</sequence>
<evidence type="ECO:0000259" key="5">
    <source>
        <dbReference type="Pfam" id="PF04263"/>
    </source>
</evidence>
<dbReference type="SUPFAM" id="SSF63999">
    <property type="entry name" value="Thiamin pyrophosphokinase, catalytic domain"/>
    <property type="match status" value="1"/>
</dbReference>
<dbReference type="Proteomes" id="UP000298663">
    <property type="component" value="Unassembled WGS sequence"/>
</dbReference>
<comment type="caution">
    <text evidence="6">The sequence shown here is derived from an EMBL/GenBank/DDBJ whole genome shotgun (WGS) entry which is preliminary data.</text>
</comment>
<protein>
    <recommendedName>
        <fullName evidence="5">Thiamin pyrophosphokinase catalytic domain-containing protein</fullName>
    </recommendedName>
</protein>
<keyword evidence="7" id="KW-1185">Reference proteome</keyword>
<dbReference type="GO" id="GO:0009229">
    <property type="term" value="P:thiamine diphosphate biosynthetic process"/>
    <property type="evidence" value="ECO:0007669"/>
    <property type="project" value="InterPro"/>
</dbReference>
<dbReference type="GO" id="GO:0004788">
    <property type="term" value="F:thiamine diphosphokinase activity"/>
    <property type="evidence" value="ECO:0007669"/>
    <property type="project" value="InterPro"/>
</dbReference>
<evidence type="ECO:0000256" key="1">
    <source>
        <dbReference type="ARBA" id="ARBA00022679"/>
    </source>
</evidence>
<keyword evidence="1" id="KW-0808">Transferase</keyword>
<reference evidence="6 7" key="2">
    <citation type="journal article" date="2019" name="G3 (Bethesda)">
        <title>Hybrid Assembly of the Genome of the Entomopathogenic Nematode Steinernema carpocapsae Identifies the X-Chromosome.</title>
        <authorList>
            <person name="Serra L."/>
            <person name="Macchietto M."/>
            <person name="Macias-Munoz A."/>
            <person name="McGill C.J."/>
            <person name="Rodriguez I.M."/>
            <person name="Rodriguez B."/>
            <person name="Murad R."/>
            <person name="Mortazavi A."/>
        </authorList>
    </citation>
    <scope>NUCLEOTIDE SEQUENCE [LARGE SCALE GENOMIC DNA]</scope>
    <source>
        <strain evidence="6 7">ALL</strain>
    </source>
</reference>
<evidence type="ECO:0000313" key="7">
    <source>
        <dbReference type="Proteomes" id="UP000298663"/>
    </source>
</evidence>
<dbReference type="GO" id="GO:0016301">
    <property type="term" value="F:kinase activity"/>
    <property type="evidence" value="ECO:0007669"/>
    <property type="project" value="UniProtKB-KW"/>
</dbReference>
<dbReference type="Pfam" id="PF04263">
    <property type="entry name" value="TPK_catalytic"/>
    <property type="match status" value="1"/>
</dbReference>
<name>A0A4U5MFG0_STECR</name>
<reference evidence="6 7" key="1">
    <citation type="journal article" date="2015" name="Genome Biol.">
        <title>Comparative genomics of Steinernema reveals deeply conserved gene regulatory networks.</title>
        <authorList>
            <person name="Dillman A.R."/>
            <person name="Macchietto M."/>
            <person name="Porter C.F."/>
            <person name="Rogers A."/>
            <person name="Williams B."/>
            <person name="Antoshechkin I."/>
            <person name="Lee M.M."/>
            <person name="Goodwin Z."/>
            <person name="Lu X."/>
            <person name="Lewis E.E."/>
            <person name="Goodrich-Blair H."/>
            <person name="Stock S.P."/>
            <person name="Adams B.J."/>
            <person name="Sternberg P.W."/>
            <person name="Mortazavi A."/>
        </authorList>
    </citation>
    <scope>NUCLEOTIDE SEQUENCE [LARGE SCALE GENOMIC DNA]</scope>
    <source>
        <strain evidence="6 7">ALL</strain>
    </source>
</reference>
<evidence type="ECO:0000256" key="2">
    <source>
        <dbReference type="ARBA" id="ARBA00022741"/>
    </source>
</evidence>
<gene>
    <name evidence="6" type="ORF">L596_024016</name>
</gene>
<dbReference type="STRING" id="34508.A0A4U5MFG0"/>
<evidence type="ECO:0000256" key="3">
    <source>
        <dbReference type="ARBA" id="ARBA00022777"/>
    </source>
</evidence>
<dbReference type="AlphaFoldDB" id="A0A4U5MFG0"/>
<dbReference type="GO" id="GO:0005524">
    <property type="term" value="F:ATP binding"/>
    <property type="evidence" value="ECO:0007669"/>
    <property type="project" value="UniProtKB-KW"/>
</dbReference>
<feature type="domain" description="Thiamin pyrophosphokinase catalytic" evidence="5">
    <location>
        <begin position="36"/>
        <end position="114"/>
    </location>
</feature>
<evidence type="ECO:0000256" key="4">
    <source>
        <dbReference type="ARBA" id="ARBA00022840"/>
    </source>
</evidence>
<dbReference type="PANTHER" id="PTHR13622:SF8">
    <property type="entry name" value="THIAMIN PYROPHOSPHOKINASE 1"/>
    <property type="match status" value="1"/>
</dbReference>
<keyword evidence="2" id="KW-0547">Nucleotide-binding</keyword>
<keyword evidence="3" id="KW-0418">Kinase</keyword>
<dbReference type="OrthoDB" id="25149at2759"/>
<dbReference type="PANTHER" id="PTHR13622">
    <property type="entry name" value="THIAMIN PYROPHOSPHOKINASE"/>
    <property type="match status" value="1"/>
</dbReference>
<evidence type="ECO:0000313" key="6">
    <source>
        <dbReference type="EMBL" id="TKR67948.1"/>
    </source>
</evidence>
<dbReference type="Gene3D" id="3.40.50.10240">
    <property type="entry name" value="Thiamin pyrophosphokinase, catalytic domain"/>
    <property type="match status" value="1"/>
</dbReference>
<accession>A0A4U5MFG0</accession>
<dbReference type="InterPro" id="IPR007371">
    <property type="entry name" value="TPK_catalytic"/>
</dbReference>